<gene>
    <name evidence="1" type="ORF">EXM65_14380</name>
</gene>
<name>A0A6M0STL8_CLOBO</name>
<organism evidence="1 2">
    <name type="scientific">Clostridium botulinum</name>
    <dbReference type="NCBI Taxonomy" id="1491"/>
    <lineage>
        <taxon>Bacteria</taxon>
        <taxon>Bacillati</taxon>
        <taxon>Bacillota</taxon>
        <taxon>Clostridia</taxon>
        <taxon>Eubacteriales</taxon>
        <taxon>Clostridiaceae</taxon>
        <taxon>Clostridium</taxon>
    </lineage>
</organism>
<dbReference type="InterPro" id="IPR010982">
    <property type="entry name" value="Lambda_DNA-bd_dom_sf"/>
</dbReference>
<evidence type="ECO:0000313" key="1">
    <source>
        <dbReference type="EMBL" id="NFA43714.1"/>
    </source>
</evidence>
<sequence>MFNSELLIELIKKAQGDNSLNNFAKQCDISAGNLSKILNNKNKQAPKPDTLRKIAVCSNNTVSYAELLDAAGHIEIKEKGENNTESLLSLKDEKDIEKKIDALKDELLKNQDGLMLSGEPMSDEALESLLDTLAYGMRQAKIINKKYTPKKYRK</sequence>
<dbReference type="AlphaFoldDB" id="A0A6M0STL8"/>
<dbReference type="Gene3D" id="1.10.260.40">
    <property type="entry name" value="lambda repressor-like DNA-binding domains"/>
    <property type="match status" value="1"/>
</dbReference>
<dbReference type="Proteomes" id="UP000472355">
    <property type="component" value="Unassembled WGS sequence"/>
</dbReference>
<proteinExistence type="predicted"/>
<dbReference type="RefSeq" id="WP_061307072.1">
    <property type="nucleotide sequence ID" value="NZ_JACBCA010000002.1"/>
</dbReference>
<accession>A0A6M0STL8</accession>
<protein>
    <submittedName>
        <fullName evidence="1">Immunity repressor protein</fullName>
    </submittedName>
</protein>
<dbReference type="SUPFAM" id="SSF47413">
    <property type="entry name" value="lambda repressor-like DNA-binding domains"/>
    <property type="match status" value="1"/>
</dbReference>
<dbReference type="GO" id="GO:0003677">
    <property type="term" value="F:DNA binding"/>
    <property type="evidence" value="ECO:0007669"/>
    <property type="project" value="InterPro"/>
</dbReference>
<dbReference type="EMBL" id="SGKU01000047">
    <property type="protein sequence ID" value="NFA43714.1"/>
    <property type="molecule type" value="Genomic_DNA"/>
</dbReference>
<evidence type="ECO:0000313" key="2">
    <source>
        <dbReference type="Proteomes" id="UP000472355"/>
    </source>
</evidence>
<comment type="caution">
    <text evidence="1">The sequence shown here is derived from an EMBL/GenBank/DDBJ whole genome shotgun (WGS) entry which is preliminary data.</text>
</comment>
<reference evidence="1 2" key="1">
    <citation type="submission" date="2019-02" db="EMBL/GenBank/DDBJ databases">
        <title>Genome sequencing of Clostridium botulinum clinical isolates.</title>
        <authorList>
            <person name="Brunt J."/>
            <person name="Van Vliet A.H.M."/>
            <person name="Stringer S.C."/>
            <person name="Grant K.A."/>
            <person name="Carter A.C."/>
            <person name="Peck M.W."/>
        </authorList>
    </citation>
    <scope>NUCLEOTIDE SEQUENCE [LARGE SCALE GENOMIC DNA]</scope>
    <source>
        <strain evidence="1 2">H113700579</strain>
    </source>
</reference>